<dbReference type="OrthoDB" id="5691752at2"/>
<dbReference type="EMBL" id="NRHC01000011">
    <property type="protein sequence ID" value="RIY34340.1"/>
    <property type="molecule type" value="Genomic_DNA"/>
</dbReference>
<protein>
    <submittedName>
        <fullName evidence="2">Uncharacterized protein</fullName>
    </submittedName>
</protein>
<name>A0A3A1YAV9_9GAMM</name>
<keyword evidence="1" id="KW-1133">Transmembrane helix</keyword>
<evidence type="ECO:0000313" key="2">
    <source>
        <dbReference type="EMBL" id="RIY34340.1"/>
    </source>
</evidence>
<gene>
    <name evidence="2" type="ORF">CKF54_00945</name>
</gene>
<reference evidence="2 3" key="1">
    <citation type="submission" date="2017-08" db="EMBL/GenBank/DDBJ databases">
        <title>Reclassification of Bisgaard taxon 37 and 44.</title>
        <authorList>
            <person name="Christensen H."/>
        </authorList>
    </citation>
    <scope>NUCLEOTIDE SEQUENCE [LARGE SCALE GENOMIC DNA]</scope>
    <source>
        <strain evidence="2 3">B96_3</strain>
    </source>
</reference>
<proteinExistence type="predicted"/>
<dbReference type="AlphaFoldDB" id="A0A3A1YAV9"/>
<organism evidence="2 3">
    <name type="scientific">Psittacicella hinzii</name>
    <dbReference type="NCBI Taxonomy" id="2028575"/>
    <lineage>
        <taxon>Bacteria</taxon>
        <taxon>Pseudomonadati</taxon>
        <taxon>Pseudomonadota</taxon>
        <taxon>Gammaproteobacteria</taxon>
        <taxon>Pasteurellales</taxon>
        <taxon>Psittacicellaceae</taxon>
        <taxon>Psittacicella</taxon>
    </lineage>
</organism>
<dbReference type="Proteomes" id="UP000265691">
    <property type="component" value="Unassembled WGS sequence"/>
</dbReference>
<evidence type="ECO:0000256" key="1">
    <source>
        <dbReference type="SAM" id="Phobius"/>
    </source>
</evidence>
<feature type="transmembrane region" description="Helical" evidence="1">
    <location>
        <begin position="12"/>
        <end position="30"/>
    </location>
</feature>
<comment type="caution">
    <text evidence="2">The sequence shown here is derived from an EMBL/GenBank/DDBJ whole genome shotgun (WGS) entry which is preliminary data.</text>
</comment>
<accession>A0A3A1YAV9</accession>
<evidence type="ECO:0000313" key="3">
    <source>
        <dbReference type="Proteomes" id="UP000265691"/>
    </source>
</evidence>
<dbReference type="RefSeq" id="WP_119524416.1">
    <property type="nucleotide sequence ID" value="NZ_NRHC01000011.1"/>
</dbReference>
<keyword evidence="3" id="KW-1185">Reference proteome</keyword>
<keyword evidence="1" id="KW-0812">Transmembrane</keyword>
<keyword evidence="1" id="KW-0472">Membrane</keyword>
<sequence length="131" mass="15273">MLSFLKLFSKYFQTNATSLIMMILLAYVGITQYQTTNKNEEIYRLAKLNGEYIKQIEQEQRYASEMRQRILDMQKALQEANDQKIQFNKSFQSALELLSDELKVNQCSAIPISDNLVKWLSENNTESTTSK</sequence>